<keyword evidence="1" id="KW-0560">Oxidoreductase</keyword>
<dbReference type="GO" id="GO:0047728">
    <property type="term" value="F:carnitine 3-dehydrogenase activity"/>
    <property type="evidence" value="ECO:0007669"/>
    <property type="project" value="UniProtKB-EC"/>
</dbReference>
<sequence>MGPHTTFHLAGGEGGMAHFMDHLMPAVTGWRESLGEPEVTSELQAKLIAGVADATGGAGTREVARRRDAALARLLAARTAG</sequence>
<protein>
    <submittedName>
        <fullName evidence="1">Carnitine 3-dehydrogenase</fullName>
        <ecNumber evidence="1">1.1.1.108</ecNumber>
    </submittedName>
</protein>
<gene>
    <name evidence="1" type="ORF">AVDCRST_MAG04-352</name>
</gene>
<accession>A0A6J4H6R4</accession>
<dbReference type="AlphaFoldDB" id="A0A6J4H6R4"/>
<proteinExistence type="predicted"/>
<dbReference type="Gene3D" id="1.10.1040.10">
    <property type="entry name" value="N-(1-d-carboxylethyl)-l-norvaline Dehydrogenase, domain 2"/>
    <property type="match status" value="1"/>
</dbReference>
<dbReference type="EC" id="1.1.1.108" evidence="1"/>
<name>A0A6J4H6R4_9PROT</name>
<reference evidence="1" key="1">
    <citation type="submission" date="2020-02" db="EMBL/GenBank/DDBJ databases">
        <authorList>
            <person name="Meier V. D."/>
        </authorList>
    </citation>
    <scope>NUCLEOTIDE SEQUENCE</scope>
    <source>
        <strain evidence="1">AVDCRST_MAG04</strain>
    </source>
</reference>
<evidence type="ECO:0000313" key="1">
    <source>
        <dbReference type="EMBL" id="CAA9215394.1"/>
    </source>
</evidence>
<dbReference type="InterPro" id="IPR013328">
    <property type="entry name" value="6PGD_dom2"/>
</dbReference>
<dbReference type="EMBL" id="CADCTL010000026">
    <property type="protein sequence ID" value="CAA9215394.1"/>
    <property type="molecule type" value="Genomic_DNA"/>
</dbReference>
<organism evidence="1">
    <name type="scientific">uncultured Acetobacteraceae bacterium</name>
    <dbReference type="NCBI Taxonomy" id="169975"/>
    <lineage>
        <taxon>Bacteria</taxon>
        <taxon>Pseudomonadati</taxon>
        <taxon>Pseudomonadota</taxon>
        <taxon>Alphaproteobacteria</taxon>
        <taxon>Acetobacterales</taxon>
        <taxon>Acetobacteraceae</taxon>
        <taxon>environmental samples</taxon>
    </lineage>
</organism>